<dbReference type="KEGG" id="clec:106670271"/>
<dbReference type="PANTHER" id="PTHR13420">
    <property type="entry name" value="UPF0235 PROTEIN C15ORF40"/>
    <property type="match status" value="1"/>
</dbReference>
<dbReference type="GeneID" id="106670271"/>
<dbReference type="OrthoDB" id="244097at2759"/>
<dbReference type="GO" id="GO:0005737">
    <property type="term" value="C:cytoplasm"/>
    <property type="evidence" value="ECO:0007669"/>
    <property type="project" value="TreeGrafter"/>
</dbReference>
<dbReference type="PANTHER" id="PTHR13420:SF7">
    <property type="entry name" value="UPF0235 PROTEIN C15ORF40"/>
    <property type="match status" value="1"/>
</dbReference>
<dbReference type="HAMAP" id="MF_00634">
    <property type="entry name" value="UPF0235"/>
    <property type="match status" value="1"/>
</dbReference>
<dbReference type="Proteomes" id="UP000494040">
    <property type="component" value="Unassembled WGS sequence"/>
</dbReference>
<keyword evidence="3" id="KW-1185">Reference proteome</keyword>
<evidence type="ECO:0000313" key="3">
    <source>
        <dbReference type="Proteomes" id="UP000494040"/>
    </source>
</evidence>
<dbReference type="AlphaFoldDB" id="A0A8I6S2H7"/>
<dbReference type="Pfam" id="PF02594">
    <property type="entry name" value="DUF167"/>
    <property type="match status" value="1"/>
</dbReference>
<evidence type="ECO:0000313" key="2">
    <source>
        <dbReference type="EnsemblMetazoa" id="XP_014255941.1"/>
    </source>
</evidence>
<dbReference type="EnsemblMetazoa" id="XM_014400455.2">
    <property type="protein sequence ID" value="XP_014255941.1"/>
    <property type="gene ID" value="LOC106670271"/>
</dbReference>
<sequence length="128" mass="14059">MRRIVPSFFQHRSMSKKNKEKPECKTPKQVDLDKNGHIRIRVSARPGCKTSAVVGFEDEGVLVQIGAPPVDGEANSELIKFMAQFLGLRKSSVTLGTGHKSKNKVLLISDSQLTVDQVIAKLKTASND</sequence>
<dbReference type="RefSeq" id="XP_014255941.1">
    <property type="nucleotide sequence ID" value="XM_014400455.2"/>
</dbReference>
<accession>A0A8I6S2H7</accession>
<dbReference type="SUPFAM" id="SSF69786">
    <property type="entry name" value="YggU-like"/>
    <property type="match status" value="1"/>
</dbReference>
<dbReference type="SMART" id="SM01152">
    <property type="entry name" value="DUF167"/>
    <property type="match status" value="1"/>
</dbReference>
<comment type="similarity">
    <text evidence="1">Belongs to the UPF0235 family.</text>
</comment>
<dbReference type="Gene3D" id="3.30.1200.10">
    <property type="entry name" value="YggU-like"/>
    <property type="match status" value="1"/>
</dbReference>
<dbReference type="NCBIfam" id="TIGR00251">
    <property type="entry name" value="DUF167 family protein"/>
    <property type="match status" value="1"/>
</dbReference>
<proteinExistence type="inferred from homology"/>
<protein>
    <submittedName>
        <fullName evidence="2">Uncharacterized protein</fullName>
    </submittedName>
</protein>
<organism evidence="2 3">
    <name type="scientific">Cimex lectularius</name>
    <name type="common">Bed bug</name>
    <name type="synonym">Acanthia lectularia</name>
    <dbReference type="NCBI Taxonomy" id="79782"/>
    <lineage>
        <taxon>Eukaryota</taxon>
        <taxon>Metazoa</taxon>
        <taxon>Ecdysozoa</taxon>
        <taxon>Arthropoda</taxon>
        <taxon>Hexapoda</taxon>
        <taxon>Insecta</taxon>
        <taxon>Pterygota</taxon>
        <taxon>Neoptera</taxon>
        <taxon>Paraneoptera</taxon>
        <taxon>Hemiptera</taxon>
        <taxon>Heteroptera</taxon>
        <taxon>Panheteroptera</taxon>
        <taxon>Cimicomorpha</taxon>
        <taxon>Cimicidae</taxon>
        <taxon>Cimex</taxon>
    </lineage>
</organism>
<dbReference type="InterPro" id="IPR036591">
    <property type="entry name" value="YggU-like_sf"/>
</dbReference>
<evidence type="ECO:0000256" key="1">
    <source>
        <dbReference type="ARBA" id="ARBA00010364"/>
    </source>
</evidence>
<name>A0A8I6S2H7_CIMLE</name>
<dbReference type="InterPro" id="IPR003746">
    <property type="entry name" value="DUF167"/>
</dbReference>
<dbReference type="OMA" id="NICIQIL"/>
<reference evidence="2" key="1">
    <citation type="submission" date="2022-01" db="UniProtKB">
        <authorList>
            <consortium name="EnsemblMetazoa"/>
        </authorList>
    </citation>
    <scope>IDENTIFICATION</scope>
</reference>